<evidence type="ECO:0000313" key="3">
    <source>
        <dbReference type="EMBL" id="SHG40234.1"/>
    </source>
</evidence>
<keyword evidence="4" id="KW-1185">Reference proteome</keyword>
<evidence type="ECO:0000313" key="4">
    <source>
        <dbReference type="Proteomes" id="UP000184287"/>
    </source>
</evidence>
<feature type="domain" description="Protein FecR C-terminal" evidence="2">
    <location>
        <begin position="246"/>
        <end position="311"/>
    </location>
</feature>
<dbReference type="PANTHER" id="PTHR30273">
    <property type="entry name" value="PERIPLASMIC SIGNAL SENSOR AND SIGMA FACTOR ACTIVATOR FECR-RELATED"/>
    <property type="match status" value="1"/>
</dbReference>
<dbReference type="Gene3D" id="2.60.120.1440">
    <property type="match status" value="1"/>
</dbReference>
<evidence type="ECO:0000259" key="2">
    <source>
        <dbReference type="Pfam" id="PF16344"/>
    </source>
</evidence>
<dbReference type="AlphaFoldDB" id="A0A1M5JI15"/>
<dbReference type="EMBL" id="FQUQ01000005">
    <property type="protein sequence ID" value="SHG40234.1"/>
    <property type="molecule type" value="Genomic_DNA"/>
</dbReference>
<dbReference type="Pfam" id="PF16344">
    <property type="entry name" value="FecR_C"/>
    <property type="match status" value="1"/>
</dbReference>
<dbReference type="GO" id="GO:0016989">
    <property type="term" value="F:sigma factor antagonist activity"/>
    <property type="evidence" value="ECO:0007669"/>
    <property type="project" value="TreeGrafter"/>
</dbReference>
<organism evidence="3 4">
    <name type="scientific">Pedobacter caeni</name>
    <dbReference type="NCBI Taxonomy" id="288992"/>
    <lineage>
        <taxon>Bacteria</taxon>
        <taxon>Pseudomonadati</taxon>
        <taxon>Bacteroidota</taxon>
        <taxon>Sphingobacteriia</taxon>
        <taxon>Sphingobacteriales</taxon>
        <taxon>Sphingobacteriaceae</taxon>
        <taxon>Pedobacter</taxon>
    </lineage>
</organism>
<dbReference type="PANTHER" id="PTHR30273:SF2">
    <property type="entry name" value="PROTEIN FECR"/>
    <property type="match status" value="1"/>
</dbReference>
<reference evidence="4" key="1">
    <citation type="submission" date="2016-11" db="EMBL/GenBank/DDBJ databases">
        <authorList>
            <person name="Varghese N."/>
            <person name="Submissions S."/>
        </authorList>
    </citation>
    <scope>NUCLEOTIDE SEQUENCE [LARGE SCALE GENOMIC DNA]</scope>
    <source>
        <strain evidence="4">DSM 16990</strain>
    </source>
</reference>
<gene>
    <name evidence="3" type="ORF">SAMN04488522_105366</name>
</gene>
<dbReference type="Gene3D" id="3.55.50.30">
    <property type="match status" value="1"/>
</dbReference>
<dbReference type="InterPro" id="IPR006860">
    <property type="entry name" value="FecR"/>
</dbReference>
<dbReference type="InterPro" id="IPR012373">
    <property type="entry name" value="Ferrdict_sens_TM"/>
</dbReference>
<accession>A0A1M5JI15</accession>
<dbReference type="OrthoDB" id="1452822at2"/>
<dbReference type="RefSeq" id="WP_073234972.1">
    <property type="nucleotide sequence ID" value="NZ_FQUQ01000005.1"/>
</dbReference>
<sequence>MTKEEQAQELLKKYIDKKASPAEIAQVERWYASSGIEIPPIEKERKEEIRAVVLQKLRQKMESEPEVKRFRLPGFYQLGKVAAVLLLVSGAGIAGWWLNNRPVDQEKLLSLTTSSREKKKIVFADGSVVVLGPSARLLYPEKFKSRDRTISLTEGEAFFEISPDVNRPFMVKTSHDLYTKVLGTSFRIKAYGKSRLISVAVSTGKVAVGNAHQVFGTLGKGQQIAYDKIDERAEISYTPVKTFVNLRFENTSLQEVARQLEQAYGIRISINNPTLKTLKCSATFNTKQNPEEVLDIICSLHHLRFRISDDHKTFNVYRR</sequence>
<dbReference type="STRING" id="288992.SAMN04488522_105366"/>
<dbReference type="InterPro" id="IPR032508">
    <property type="entry name" value="FecR_C"/>
</dbReference>
<feature type="domain" description="FecR protein" evidence="1">
    <location>
        <begin position="111"/>
        <end position="206"/>
    </location>
</feature>
<protein>
    <submittedName>
        <fullName evidence="3">FecR family protein</fullName>
    </submittedName>
</protein>
<dbReference type="Proteomes" id="UP000184287">
    <property type="component" value="Unassembled WGS sequence"/>
</dbReference>
<dbReference type="PIRSF" id="PIRSF018266">
    <property type="entry name" value="FecR"/>
    <property type="match status" value="1"/>
</dbReference>
<proteinExistence type="predicted"/>
<evidence type="ECO:0000259" key="1">
    <source>
        <dbReference type="Pfam" id="PF04773"/>
    </source>
</evidence>
<name>A0A1M5JI15_9SPHI</name>
<dbReference type="Pfam" id="PF04773">
    <property type="entry name" value="FecR"/>
    <property type="match status" value="1"/>
</dbReference>